<feature type="region of interest" description="Disordered" evidence="3">
    <location>
        <begin position="1"/>
        <end position="20"/>
    </location>
</feature>
<dbReference type="PROSITE" id="PS50110">
    <property type="entry name" value="RESPONSE_REGULATORY"/>
    <property type="match status" value="1"/>
</dbReference>
<dbReference type="SMART" id="SM00448">
    <property type="entry name" value="REC"/>
    <property type="match status" value="1"/>
</dbReference>
<dbReference type="OrthoDB" id="9797769at2"/>
<reference evidence="5 6" key="1">
    <citation type="submission" date="2019-01" db="EMBL/GenBank/DDBJ databases">
        <title>Lacunisphaera sp. strain TWA-58.</title>
        <authorList>
            <person name="Chen W.-M."/>
        </authorList>
    </citation>
    <scope>NUCLEOTIDE SEQUENCE [LARGE SCALE GENOMIC DNA]</scope>
    <source>
        <strain evidence="5 6">TWA-58</strain>
    </source>
</reference>
<evidence type="ECO:0000256" key="2">
    <source>
        <dbReference type="PROSITE-ProRule" id="PRU00169"/>
    </source>
</evidence>
<dbReference type="GO" id="GO:0000160">
    <property type="term" value="P:phosphorelay signal transduction system"/>
    <property type="evidence" value="ECO:0007669"/>
    <property type="project" value="InterPro"/>
</dbReference>
<dbReference type="InterPro" id="IPR001789">
    <property type="entry name" value="Sig_transdc_resp-reg_receiver"/>
</dbReference>
<keyword evidence="6" id="KW-1185">Reference proteome</keyword>
<evidence type="ECO:0000313" key="6">
    <source>
        <dbReference type="Proteomes" id="UP000290218"/>
    </source>
</evidence>
<evidence type="ECO:0000256" key="1">
    <source>
        <dbReference type="ARBA" id="ARBA00022553"/>
    </source>
</evidence>
<name>A0A4Q1C893_9BACT</name>
<feature type="domain" description="Response regulatory" evidence="4">
    <location>
        <begin position="74"/>
        <end position="191"/>
    </location>
</feature>
<sequence>MHVADAHTGGEGRSGGHVRRVDGFARKAKPVPARVSPGSGIRGFSSPDRSRFMGVMTNTSPQTNPTVTTAAGLDVLFVDDDQDIADLMTEYLRRCGYKAESATNGQTALKKLRGREVAVLVTDILMPELDGYELIMKLKQRPQRPTIIAASGNASSIGMDFLKSARQLGADRVLPKPYLPTTLLAQVREILGPRTPLPATGT</sequence>
<dbReference type="InterPro" id="IPR050595">
    <property type="entry name" value="Bact_response_regulator"/>
</dbReference>
<keyword evidence="1 2" id="KW-0597">Phosphoprotein</keyword>
<evidence type="ECO:0000259" key="4">
    <source>
        <dbReference type="PROSITE" id="PS50110"/>
    </source>
</evidence>
<comment type="caution">
    <text evidence="5">The sequence shown here is derived from an EMBL/GenBank/DDBJ whole genome shotgun (WGS) entry which is preliminary data.</text>
</comment>
<dbReference type="AlphaFoldDB" id="A0A4Q1C893"/>
<protein>
    <submittedName>
        <fullName evidence="5">Response regulator</fullName>
    </submittedName>
</protein>
<dbReference type="Pfam" id="PF00072">
    <property type="entry name" value="Response_reg"/>
    <property type="match status" value="1"/>
</dbReference>
<gene>
    <name evidence="5" type="ORF">ESB00_04445</name>
</gene>
<evidence type="ECO:0000313" key="5">
    <source>
        <dbReference type="EMBL" id="RXK55153.1"/>
    </source>
</evidence>
<feature type="region of interest" description="Disordered" evidence="3">
    <location>
        <begin position="29"/>
        <end position="50"/>
    </location>
</feature>
<organism evidence="5 6">
    <name type="scientific">Oleiharenicola lentus</name>
    <dbReference type="NCBI Taxonomy" id="2508720"/>
    <lineage>
        <taxon>Bacteria</taxon>
        <taxon>Pseudomonadati</taxon>
        <taxon>Verrucomicrobiota</taxon>
        <taxon>Opitutia</taxon>
        <taxon>Opitutales</taxon>
        <taxon>Opitutaceae</taxon>
        <taxon>Oleiharenicola</taxon>
    </lineage>
</organism>
<feature type="compositionally biased region" description="Basic and acidic residues" evidence="3">
    <location>
        <begin position="1"/>
        <end position="10"/>
    </location>
</feature>
<proteinExistence type="predicted"/>
<dbReference type="Proteomes" id="UP000290218">
    <property type="component" value="Unassembled WGS sequence"/>
</dbReference>
<dbReference type="InterPro" id="IPR011006">
    <property type="entry name" value="CheY-like_superfamily"/>
</dbReference>
<feature type="modified residue" description="4-aspartylphosphate" evidence="2">
    <location>
        <position position="123"/>
    </location>
</feature>
<dbReference type="Gene3D" id="3.40.50.2300">
    <property type="match status" value="1"/>
</dbReference>
<dbReference type="PANTHER" id="PTHR44591:SF23">
    <property type="entry name" value="CHEY SUBFAMILY"/>
    <property type="match status" value="1"/>
</dbReference>
<accession>A0A4Q1C893</accession>
<dbReference type="EMBL" id="SDHX01000001">
    <property type="protein sequence ID" value="RXK55153.1"/>
    <property type="molecule type" value="Genomic_DNA"/>
</dbReference>
<dbReference type="CDD" id="cd00156">
    <property type="entry name" value="REC"/>
    <property type="match status" value="1"/>
</dbReference>
<dbReference type="SUPFAM" id="SSF52172">
    <property type="entry name" value="CheY-like"/>
    <property type="match status" value="1"/>
</dbReference>
<dbReference type="PANTHER" id="PTHR44591">
    <property type="entry name" value="STRESS RESPONSE REGULATOR PROTEIN 1"/>
    <property type="match status" value="1"/>
</dbReference>
<evidence type="ECO:0000256" key="3">
    <source>
        <dbReference type="SAM" id="MobiDB-lite"/>
    </source>
</evidence>